<feature type="compositionally biased region" description="Low complexity" evidence="7">
    <location>
        <begin position="324"/>
        <end position="337"/>
    </location>
</feature>
<name>A0A087BFX9_BIFLN</name>
<organism evidence="10 11">
    <name type="scientific">Bifidobacterium longum subsp. suis</name>
    <dbReference type="NCBI Taxonomy" id="1695"/>
    <lineage>
        <taxon>Bacteria</taxon>
        <taxon>Bacillati</taxon>
        <taxon>Actinomycetota</taxon>
        <taxon>Actinomycetes</taxon>
        <taxon>Bifidobacteriales</taxon>
        <taxon>Bifidobacteriaceae</taxon>
        <taxon>Bifidobacterium</taxon>
    </lineage>
</organism>
<feature type="transmembrane region" description="Helical" evidence="8">
    <location>
        <begin position="292"/>
        <end position="319"/>
    </location>
</feature>
<keyword evidence="4" id="KW-0547">Nucleotide-binding</keyword>
<evidence type="ECO:0000256" key="4">
    <source>
        <dbReference type="ARBA" id="ARBA00022741"/>
    </source>
</evidence>
<evidence type="ECO:0000256" key="8">
    <source>
        <dbReference type="SAM" id="Phobius"/>
    </source>
</evidence>
<dbReference type="EC" id="2.7.11.1" evidence="1"/>
<feature type="compositionally biased region" description="Low complexity" evidence="7">
    <location>
        <begin position="254"/>
        <end position="268"/>
    </location>
</feature>
<dbReference type="CDD" id="cd14014">
    <property type="entry name" value="STKc_PknB_like"/>
    <property type="match status" value="1"/>
</dbReference>
<dbReference type="SMART" id="SM00220">
    <property type="entry name" value="S_TKc"/>
    <property type="match status" value="1"/>
</dbReference>
<dbReference type="PANTHER" id="PTHR43289:SF6">
    <property type="entry name" value="SERINE_THREONINE-PROTEIN KINASE NEKL-3"/>
    <property type="match status" value="1"/>
</dbReference>
<dbReference type="InterPro" id="IPR011009">
    <property type="entry name" value="Kinase-like_dom_sf"/>
</dbReference>
<dbReference type="PANTHER" id="PTHR43289">
    <property type="entry name" value="MITOGEN-ACTIVATED PROTEIN KINASE KINASE KINASE 20-RELATED"/>
    <property type="match status" value="1"/>
</dbReference>
<dbReference type="PROSITE" id="PS00109">
    <property type="entry name" value="PROTEIN_KINASE_TYR"/>
    <property type="match status" value="1"/>
</dbReference>
<accession>A0A087BFX9</accession>
<protein>
    <recommendedName>
        <fullName evidence="1">non-specific serine/threonine protein kinase</fullName>
        <ecNumber evidence="1">2.7.11.1</ecNumber>
    </recommendedName>
</protein>
<dbReference type="GO" id="GO:0005524">
    <property type="term" value="F:ATP binding"/>
    <property type="evidence" value="ECO:0007669"/>
    <property type="project" value="UniProtKB-KW"/>
</dbReference>
<dbReference type="RefSeq" id="WP_032683873.1">
    <property type="nucleotide sequence ID" value="NZ_JGZA01000015.1"/>
</dbReference>
<keyword evidence="5 10" id="KW-0418">Kinase</keyword>
<dbReference type="SUPFAM" id="SSF56112">
    <property type="entry name" value="Protein kinase-like (PK-like)"/>
    <property type="match status" value="1"/>
</dbReference>
<comment type="caution">
    <text evidence="10">The sequence shown here is derived from an EMBL/GenBank/DDBJ whole genome shotgun (WGS) entry which is preliminary data.</text>
</comment>
<evidence type="ECO:0000259" key="9">
    <source>
        <dbReference type="PROSITE" id="PS50011"/>
    </source>
</evidence>
<feature type="region of interest" description="Disordered" evidence="7">
    <location>
        <begin position="324"/>
        <end position="376"/>
    </location>
</feature>
<evidence type="ECO:0000256" key="3">
    <source>
        <dbReference type="ARBA" id="ARBA00022679"/>
    </source>
</evidence>
<dbReference type="GO" id="GO:0004674">
    <property type="term" value="F:protein serine/threonine kinase activity"/>
    <property type="evidence" value="ECO:0007669"/>
    <property type="project" value="UniProtKB-KW"/>
</dbReference>
<keyword evidence="8" id="KW-1133">Transmembrane helix</keyword>
<sequence length="566" mass="60386">MDDKQAMHAMSIDDAYHVERTLARGPSGVTELVSIDGNGPFVRKKIPSPLAQRNVWAALSACQSNRLPRVEATYELPDRFVIVYDYVPGSTLAQIAEENGRLAPNVAVQLIDQICEAVQELHQHGVIHRDITPANVIVAQDGAHLIDFGIARIRSEASNRSRDTTALGTYGFASPEQYGFAKTDARSDVFSLGRLLGFMLTGVYPDASDYEQRLADDAAVPARLRAVIGYACAFEPSKRPQSIQEFRQALFSQSNPPIPNASSANPPSTRTTNGSASASRLFRRLHLSKRAIVLWSIAGAALIIAAIAGGIVLAGQLGIIGSATSPDSSTQSSSQSTDKADGGHSSNGSGTDNANGTGGVGGTDGADGDNQDTVTDNPLKIVESGWSADQQGYVHYAFALRNTSKTQQVQYPQITITGRAKDGSIVFSQTQALNMAFPNQTVYDAGQAGEGTAPETVDFTVLNPDTYNVAKAQGTAAFPISGISKIDNRDGGTTFNGEVRAVADGFKPSDGQQIKISLVLRNAQNAIIYGDIAFVDWPGNGRSTPFSITVYDLPKYVSYDLYAQIW</sequence>
<evidence type="ECO:0000256" key="6">
    <source>
        <dbReference type="ARBA" id="ARBA00022840"/>
    </source>
</evidence>
<keyword evidence="8" id="KW-0812">Transmembrane</keyword>
<keyword evidence="8" id="KW-0472">Membrane</keyword>
<dbReference type="PROSITE" id="PS50011">
    <property type="entry name" value="PROTEIN_KINASE_DOM"/>
    <property type="match status" value="1"/>
</dbReference>
<dbReference type="Pfam" id="PF00069">
    <property type="entry name" value="Pkinase"/>
    <property type="match status" value="1"/>
</dbReference>
<dbReference type="InterPro" id="IPR008266">
    <property type="entry name" value="Tyr_kinase_AS"/>
</dbReference>
<dbReference type="Proteomes" id="UP000029024">
    <property type="component" value="Unassembled WGS sequence"/>
</dbReference>
<dbReference type="Gene3D" id="1.10.510.10">
    <property type="entry name" value="Transferase(Phosphotransferase) domain 1"/>
    <property type="match status" value="1"/>
</dbReference>
<keyword evidence="6" id="KW-0067">ATP-binding</keyword>
<dbReference type="InterPro" id="IPR000719">
    <property type="entry name" value="Prot_kinase_dom"/>
</dbReference>
<evidence type="ECO:0000256" key="7">
    <source>
        <dbReference type="SAM" id="MobiDB-lite"/>
    </source>
</evidence>
<proteinExistence type="predicted"/>
<evidence type="ECO:0000256" key="5">
    <source>
        <dbReference type="ARBA" id="ARBA00022777"/>
    </source>
</evidence>
<evidence type="ECO:0000313" key="10">
    <source>
        <dbReference type="EMBL" id="KFI69929.1"/>
    </source>
</evidence>
<evidence type="ECO:0000313" key="11">
    <source>
        <dbReference type="Proteomes" id="UP000029024"/>
    </source>
</evidence>
<feature type="compositionally biased region" description="Gly residues" evidence="7">
    <location>
        <begin position="356"/>
        <end position="365"/>
    </location>
</feature>
<dbReference type="AlphaFoldDB" id="A0A087BFX9"/>
<gene>
    <name evidence="10" type="ORF">BLSS_0236</name>
</gene>
<reference evidence="10 11" key="1">
    <citation type="submission" date="2014-03" db="EMBL/GenBank/DDBJ databases">
        <title>Genomics of Bifidobacteria.</title>
        <authorList>
            <person name="Ventura M."/>
            <person name="Milani C."/>
            <person name="Lugli G.A."/>
        </authorList>
    </citation>
    <scope>NUCLEOTIDE SEQUENCE [LARGE SCALE GENOMIC DNA]</scope>
    <source>
        <strain evidence="10 11">LMG 21814</strain>
    </source>
</reference>
<evidence type="ECO:0000256" key="2">
    <source>
        <dbReference type="ARBA" id="ARBA00022527"/>
    </source>
</evidence>
<dbReference type="EMBL" id="JGZA01000015">
    <property type="protein sequence ID" value="KFI69929.1"/>
    <property type="molecule type" value="Genomic_DNA"/>
</dbReference>
<evidence type="ECO:0000256" key="1">
    <source>
        <dbReference type="ARBA" id="ARBA00012513"/>
    </source>
</evidence>
<keyword evidence="2 10" id="KW-0723">Serine/threonine-protein kinase</keyword>
<feature type="domain" description="Protein kinase" evidence="9">
    <location>
        <begin position="16"/>
        <end position="251"/>
    </location>
</feature>
<keyword evidence="3 10" id="KW-0808">Transferase</keyword>
<feature type="region of interest" description="Disordered" evidence="7">
    <location>
        <begin position="254"/>
        <end position="277"/>
    </location>
</feature>